<name>A0A699H9U0_TANCI</name>
<organism evidence="2">
    <name type="scientific">Tanacetum cinerariifolium</name>
    <name type="common">Dalmatian daisy</name>
    <name type="synonym">Chrysanthemum cinerariifolium</name>
    <dbReference type="NCBI Taxonomy" id="118510"/>
    <lineage>
        <taxon>Eukaryota</taxon>
        <taxon>Viridiplantae</taxon>
        <taxon>Streptophyta</taxon>
        <taxon>Embryophyta</taxon>
        <taxon>Tracheophyta</taxon>
        <taxon>Spermatophyta</taxon>
        <taxon>Magnoliopsida</taxon>
        <taxon>eudicotyledons</taxon>
        <taxon>Gunneridae</taxon>
        <taxon>Pentapetalae</taxon>
        <taxon>asterids</taxon>
        <taxon>campanulids</taxon>
        <taxon>Asterales</taxon>
        <taxon>Asteraceae</taxon>
        <taxon>Asteroideae</taxon>
        <taxon>Anthemideae</taxon>
        <taxon>Anthemidinae</taxon>
        <taxon>Tanacetum</taxon>
    </lineage>
</organism>
<reference evidence="2" key="1">
    <citation type="journal article" date="2019" name="Sci. Rep.">
        <title>Draft genome of Tanacetum cinerariifolium, the natural source of mosquito coil.</title>
        <authorList>
            <person name="Yamashiro T."/>
            <person name="Shiraishi A."/>
            <person name="Satake H."/>
            <person name="Nakayama K."/>
        </authorList>
    </citation>
    <scope>NUCLEOTIDE SEQUENCE</scope>
</reference>
<evidence type="ECO:0000313" key="2">
    <source>
        <dbReference type="EMBL" id="GEX68473.1"/>
    </source>
</evidence>
<feature type="region of interest" description="Disordered" evidence="1">
    <location>
        <begin position="94"/>
        <end position="120"/>
    </location>
</feature>
<evidence type="ECO:0000256" key="1">
    <source>
        <dbReference type="SAM" id="MobiDB-lite"/>
    </source>
</evidence>
<proteinExistence type="predicted"/>
<gene>
    <name evidence="2" type="ORF">Tci_340448</name>
</gene>
<comment type="caution">
    <text evidence="2">The sequence shown here is derived from an EMBL/GenBank/DDBJ whole genome shotgun (WGS) entry which is preliminary data.</text>
</comment>
<protein>
    <submittedName>
        <fullName evidence="2">Uncharacterized protein</fullName>
    </submittedName>
</protein>
<dbReference type="AlphaFoldDB" id="A0A699H9U0"/>
<accession>A0A699H9U0</accession>
<dbReference type="EMBL" id="BKCJ010123447">
    <property type="protein sequence ID" value="GEX68473.1"/>
    <property type="molecule type" value="Genomic_DNA"/>
</dbReference>
<feature type="compositionally biased region" description="Acidic residues" evidence="1">
    <location>
        <begin position="95"/>
        <end position="104"/>
    </location>
</feature>
<sequence length="120" mass="13039">MILRILGNFNVKQAAATSAKPPTKNDLDLLFRPMFDEYFKPPSAVFTLIFAEILLPSNIAGASSSTFIDQEAPSPSTLPNIKAINSLINSTNVEQNEETAEFDSDTFTNPFAPPDISSAE</sequence>